<dbReference type="GO" id="GO:0004165">
    <property type="term" value="F:delta(3)-delta(2)-enoyl-CoA isomerase activity"/>
    <property type="evidence" value="ECO:0007669"/>
    <property type="project" value="UniProtKB-ARBA"/>
</dbReference>
<dbReference type="CDD" id="cd06558">
    <property type="entry name" value="crotonase-like"/>
    <property type="match status" value="1"/>
</dbReference>
<dbReference type="AlphaFoldDB" id="A0A410GDI1"/>
<dbReference type="OrthoDB" id="9797151at2"/>
<dbReference type="Gene3D" id="3.90.226.10">
    <property type="entry name" value="2-enoyl-CoA Hydratase, Chain A, domain 1"/>
    <property type="match status" value="1"/>
</dbReference>
<keyword evidence="5" id="KW-1185">Reference proteome</keyword>
<dbReference type="SUPFAM" id="SSF52096">
    <property type="entry name" value="ClpP/crotonase"/>
    <property type="match status" value="1"/>
</dbReference>
<dbReference type="Proteomes" id="UP000283474">
    <property type="component" value="Chromosome"/>
</dbReference>
<evidence type="ECO:0000256" key="3">
    <source>
        <dbReference type="ARBA" id="ARBA00023235"/>
    </source>
</evidence>
<evidence type="ECO:0000313" key="5">
    <source>
        <dbReference type="Proteomes" id="UP000283474"/>
    </source>
</evidence>
<evidence type="ECO:0000256" key="1">
    <source>
        <dbReference type="ARBA" id="ARBA00004275"/>
    </source>
</evidence>
<gene>
    <name evidence="4" type="ORF">CKA81_11335</name>
</gene>
<reference evidence="4 5" key="1">
    <citation type="submission" date="2017-08" db="EMBL/GenBank/DDBJ databases">
        <authorList>
            <person name="Park S.-J."/>
            <person name="Kim H."/>
        </authorList>
    </citation>
    <scope>NUCLEOTIDE SEQUENCE [LARGE SCALE GENOMIC DNA]</scope>
    <source>
        <strain evidence="5">ye3</strain>
    </source>
</reference>
<organism evidence="4 5">
    <name type="scientific">Pollutimonas thiosulfatoxidans</name>
    <dbReference type="NCBI Taxonomy" id="2028345"/>
    <lineage>
        <taxon>Bacteria</taxon>
        <taxon>Pseudomonadati</taxon>
        <taxon>Pseudomonadota</taxon>
        <taxon>Betaproteobacteria</taxon>
        <taxon>Burkholderiales</taxon>
        <taxon>Alcaligenaceae</taxon>
        <taxon>Pollutimonas</taxon>
    </lineage>
</organism>
<evidence type="ECO:0000313" key="4">
    <source>
        <dbReference type="EMBL" id="QAA94358.1"/>
    </source>
</evidence>
<dbReference type="KEGG" id="pus:CKA81_11335"/>
<protein>
    <submittedName>
        <fullName evidence="4">Enoyl-CoA hydratase</fullName>
    </submittedName>
</protein>
<accession>A0A410GDI1</accession>
<evidence type="ECO:0000256" key="2">
    <source>
        <dbReference type="ARBA" id="ARBA00023140"/>
    </source>
</evidence>
<dbReference type="PANTHER" id="PTHR43684:SF1">
    <property type="entry name" value="ENOYL-COA DELTA ISOMERASE 2"/>
    <property type="match status" value="1"/>
</dbReference>
<dbReference type="Pfam" id="PF00378">
    <property type="entry name" value="ECH_1"/>
    <property type="match status" value="1"/>
</dbReference>
<proteinExistence type="predicted"/>
<dbReference type="InterPro" id="IPR001753">
    <property type="entry name" value="Enoyl-CoA_hydra/iso"/>
</dbReference>
<keyword evidence="3" id="KW-0413">Isomerase</keyword>
<name>A0A410GDI1_9BURK</name>
<dbReference type="PANTHER" id="PTHR43684">
    <property type="match status" value="1"/>
</dbReference>
<dbReference type="InterPro" id="IPR051053">
    <property type="entry name" value="ECH/Chromodomain_protein"/>
</dbReference>
<sequence length="249" mass="26338">MIETSRSGACVTLLINRPERRNALNNVMYRQLEDSLQAAQADASCSAIILTGAQGYFTSGNDVSEFRGARSVEDSPALSFLRTLASIDVPVVAAVEGAAIGVGVTLLQHCDFVYAGDTATFAMPFVSLGLSPEGGSSLLLAQLVGARRAAEWLLLGKPFSAQEAQDSGFITQAVPAGMALEHATNTAHALTAQPAQALREAKKILQESQRAALGHAFDREKTLFGRRLVSDEAQAAFASFLSKRKAPEA</sequence>
<comment type="subcellular location">
    <subcellularLocation>
        <location evidence="1">Peroxisome</location>
    </subcellularLocation>
</comment>
<keyword evidence="2" id="KW-0576">Peroxisome</keyword>
<dbReference type="EMBL" id="CP022987">
    <property type="protein sequence ID" value="QAA94358.1"/>
    <property type="molecule type" value="Genomic_DNA"/>
</dbReference>
<dbReference type="InterPro" id="IPR029045">
    <property type="entry name" value="ClpP/crotonase-like_dom_sf"/>
</dbReference>